<accession>A0AAD7NS45</accession>
<organism evidence="1 2">
    <name type="scientific">Mycena maculata</name>
    <dbReference type="NCBI Taxonomy" id="230809"/>
    <lineage>
        <taxon>Eukaryota</taxon>
        <taxon>Fungi</taxon>
        <taxon>Dikarya</taxon>
        <taxon>Basidiomycota</taxon>
        <taxon>Agaricomycotina</taxon>
        <taxon>Agaricomycetes</taxon>
        <taxon>Agaricomycetidae</taxon>
        <taxon>Agaricales</taxon>
        <taxon>Marasmiineae</taxon>
        <taxon>Mycenaceae</taxon>
        <taxon>Mycena</taxon>
    </lineage>
</organism>
<reference evidence="1" key="1">
    <citation type="submission" date="2023-03" db="EMBL/GenBank/DDBJ databases">
        <title>Massive genome expansion in bonnet fungi (Mycena s.s.) driven by repeated elements and novel gene families across ecological guilds.</title>
        <authorList>
            <consortium name="Lawrence Berkeley National Laboratory"/>
            <person name="Harder C.B."/>
            <person name="Miyauchi S."/>
            <person name="Viragh M."/>
            <person name="Kuo A."/>
            <person name="Thoen E."/>
            <person name="Andreopoulos B."/>
            <person name="Lu D."/>
            <person name="Skrede I."/>
            <person name="Drula E."/>
            <person name="Henrissat B."/>
            <person name="Morin E."/>
            <person name="Kohler A."/>
            <person name="Barry K."/>
            <person name="LaButti K."/>
            <person name="Morin E."/>
            <person name="Salamov A."/>
            <person name="Lipzen A."/>
            <person name="Mereny Z."/>
            <person name="Hegedus B."/>
            <person name="Baldrian P."/>
            <person name="Stursova M."/>
            <person name="Weitz H."/>
            <person name="Taylor A."/>
            <person name="Grigoriev I.V."/>
            <person name="Nagy L.G."/>
            <person name="Martin F."/>
            <person name="Kauserud H."/>
        </authorList>
    </citation>
    <scope>NUCLEOTIDE SEQUENCE</scope>
    <source>
        <strain evidence="1">CBHHK188m</strain>
    </source>
</reference>
<keyword evidence="2" id="KW-1185">Reference proteome</keyword>
<sequence>MSVLGPSLGPSQPATASGVSPTKIVVYENTITFLKTRSPINELPKLQTLNDYLPADSIVTAVVKSLGMQEILSELSSELGLANDPSLPSVLRTDEEAIATLLAFIFDSKTQEEAVLHLKGDSAQCLFDVVQDVGVLRLSHILIDGLFHAGTGQRVFNGPTQSQGSTYHLKAV</sequence>
<protein>
    <submittedName>
        <fullName evidence="1">Uncharacterized protein</fullName>
    </submittedName>
</protein>
<gene>
    <name evidence="1" type="ORF">DFH07DRAFT_767824</name>
</gene>
<name>A0AAD7NS45_9AGAR</name>
<proteinExistence type="predicted"/>
<dbReference type="Proteomes" id="UP001215280">
    <property type="component" value="Unassembled WGS sequence"/>
</dbReference>
<dbReference type="AlphaFoldDB" id="A0AAD7NS45"/>
<dbReference type="EMBL" id="JARJLG010000018">
    <property type="protein sequence ID" value="KAJ7772976.1"/>
    <property type="molecule type" value="Genomic_DNA"/>
</dbReference>
<evidence type="ECO:0000313" key="2">
    <source>
        <dbReference type="Proteomes" id="UP001215280"/>
    </source>
</evidence>
<evidence type="ECO:0000313" key="1">
    <source>
        <dbReference type="EMBL" id="KAJ7772976.1"/>
    </source>
</evidence>
<comment type="caution">
    <text evidence="1">The sequence shown here is derived from an EMBL/GenBank/DDBJ whole genome shotgun (WGS) entry which is preliminary data.</text>
</comment>